<evidence type="ECO:0000256" key="5">
    <source>
        <dbReference type="ARBA" id="ARBA00022490"/>
    </source>
</evidence>
<evidence type="ECO:0000256" key="10">
    <source>
        <dbReference type="ARBA" id="ARBA00042709"/>
    </source>
</evidence>
<evidence type="ECO:0000256" key="7">
    <source>
        <dbReference type="ARBA" id="ARBA00023002"/>
    </source>
</evidence>
<keyword evidence="7" id="KW-0560">Oxidoreductase</keyword>
<accession>A0A6I5NDU8</accession>
<evidence type="ECO:0000256" key="6">
    <source>
        <dbReference type="ARBA" id="ARBA00022553"/>
    </source>
</evidence>
<dbReference type="GO" id="GO:0050104">
    <property type="term" value="F:L-gulonate 3-dehydrogenase activity"/>
    <property type="evidence" value="ECO:0007669"/>
    <property type="project" value="UniProtKB-EC"/>
</dbReference>
<gene>
    <name evidence="14" type="ORF">F6S87_02795</name>
</gene>
<dbReference type="InterPro" id="IPR006108">
    <property type="entry name" value="3HC_DH_C"/>
</dbReference>
<dbReference type="SUPFAM" id="SSF48179">
    <property type="entry name" value="6-phosphogluconate dehydrogenase C-terminal domain-like"/>
    <property type="match status" value="1"/>
</dbReference>
<feature type="domain" description="3-hydroxyacyl-CoA dehydrogenase C-terminal" evidence="12">
    <location>
        <begin position="191"/>
        <end position="289"/>
    </location>
</feature>
<dbReference type="Gene3D" id="3.40.50.720">
    <property type="entry name" value="NAD(P)-binding Rossmann-like Domain"/>
    <property type="match status" value="1"/>
</dbReference>
<comment type="pathway">
    <text evidence="2">Lipid metabolism; butanoate metabolism.</text>
</comment>
<evidence type="ECO:0000259" key="12">
    <source>
        <dbReference type="Pfam" id="PF00725"/>
    </source>
</evidence>
<evidence type="ECO:0000256" key="11">
    <source>
        <dbReference type="PIRSR" id="PIRSR000105-1"/>
    </source>
</evidence>
<dbReference type="PIRSF" id="PIRSF000105">
    <property type="entry name" value="HCDH"/>
    <property type="match status" value="1"/>
</dbReference>
<dbReference type="EC" id="1.1.1.45" evidence="9"/>
<evidence type="ECO:0000256" key="4">
    <source>
        <dbReference type="ARBA" id="ARBA00011738"/>
    </source>
</evidence>
<keyword evidence="5" id="KW-0963">Cytoplasm</keyword>
<dbReference type="InterPro" id="IPR006176">
    <property type="entry name" value="3-OHacyl-CoA_DH_NAD-bd"/>
</dbReference>
<dbReference type="InterPro" id="IPR008927">
    <property type="entry name" value="6-PGluconate_DH-like_C_sf"/>
</dbReference>
<keyword evidence="15" id="KW-1185">Reference proteome</keyword>
<dbReference type="Proteomes" id="UP000469292">
    <property type="component" value="Unassembled WGS sequence"/>
</dbReference>
<dbReference type="Pfam" id="PF02737">
    <property type="entry name" value="3HCDH_N"/>
    <property type="match status" value="1"/>
</dbReference>
<evidence type="ECO:0000256" key="8">
    <source>
        <dbReference type="ARBA" id="ARBA00023027"/>
    </source>
</evidence>
<proteinExistence type="inferred from homology"/>
<dbReference type="InterPro" id="IPR022694">
    <property type="entry name" value="3-OHacyl-CoA_DH"/>
</dbReference>
<dbReference type="SUPFAM" id="SSF51735">
    <property type="entry name" value="NAD(P)-binding Rossmann-fold domains"/>
    <property type="match status" value="1"/>
</dbReference>
<dbReference type="Pfam" id="PF00725">
    <property type="entry name" value="3HCDH"/>
    <property type="match status" value="1"/>
</dbReference>
<dbReference type="GO" id="GO:0006631">
    <property type="term" value="P:fatty acid metabolic process"/>
    <property type="evidence" value="ECO:0007669"/>
    <property type="project" value="InterPro"/>
</dbReference>
<comment type="subunit">
    <text evidence="4">Homodimer.</text>
</comment>
<evidence type="ECO:0000256" key="1">
    <source>
        <dbReference type="ARBA" id="ARBA00004496"/>
    </source>
</evidence>
<reference evidence="14 15" key="1">
    <citation type="submission" date="2019-09" db="EMBL/GenBank/DDBJ databases">
        <title>Phylogenetic characterization of a novel taxon of the genus Bifidobacterium: Bifidobacterium choloepi sp. nov.</title>
        <authorList>
            <person name="Modesto M."/>
            <person name="Satti M."/>
        </authorList>
    </citation>
    <scope>NUCLEOTIDE SEQUENCE [LARGE SCALE GENOMIC DNA]</scope>
    <source>
        <strain evidence="14 15">BRDM6</strain>
    </source>
</reference>
<dbReference type="AlphaFoldDB" id="A0A6I5NDU8"/>
<protein>
    <recommendedName>
        <fullName evidence="10">L-gulonate 3-dehydrogenase</fullName>
        <ecNumber evidence="9">1.1.1.45</ecNumber>
    </recommendedName>
    <alternativeName>
        <fullName evidence="10">L-gulonate 3-dehydrogenase</fullName>
    </alternativeName>
</protein>
<evidence type="ECO:0000256" key="2">
    <source>
        <dbReference type="ARBA" id="ARBA00005086"/>
    </source>
</evidence>
<dbReference type="GO" id="GO:0070403">
    <property type="term" value="F:NAD+ binding"/>
    <property type="evidence" value="ECO:0007669"/>
    <property type="project" value="InterPro"/>
</dbReference>
<evidence type="ECO:0000256" key="9">
    <source>
        <dbReference type="ARBA" id="ARBA00038962"/>
    </source>
</evidence>
<dbReference type="InterPro" id="IPR006180">
    <property type="entry name" value="3-OHacyl-CoA_DH_CS"/>
</dbReference>
<name>A0A6I5NDU8_9BIFI</name>
<dbReference type="RefSeq" id="WP_163227115.1">
    <property type="nucleotide sequence ID" value="NZ_VYSG01000001.1"/>
</dbReference>
<feature type="domain" description="3-hydroxyacyl-CoA dehydrogenase NAD binding" evidence="13">
    <location>
        <begin position="7"/>
        <end position="187"/>
    </location>
</feature>
<evidence type="ECO:0000259" key="13">
    <source>
        <dbReference type="Pfam" id="PF02737"/>
    </source>
</evidence>
<feature type="site" description="Important for catalytic activity" evidence="11">
    <location>
        <position position="144"/>
    </location>
</feature>
<dbReference type="PANTHER" id="PTHR48075">
    <property type="entry name" value="3-HYDROXYACYL-COA DEHYDROGENASE FAMILY PROTEIN"/>
    <property type="match status" value="1"/>
</dbReference>
<dbReference type="InterPro" id="IPR036291">
    <property type="entry name" value="NAD(P)-bd_dom_sf"/>
</dbReference>
<dbReference type="PANTHER" id="PTHR48075:SF1">
    <property type="entry name" value="LAMBDA-CRYSTALLIN HOMOLOG"/>
    <property type="match status" value="1"/>
</dbReference>
<sequence>MTRQINTIANIGSGTMGHATALQFAMAGYEVRLVELGGASLEAAMAKILAEANELAANGLLAGDDTVEDVLARITTTTDCAEGVAGADFVIESIVENLDVKRDVWKRIEQFAPEDAIFATNTSGLSPTAIQSVLDRPERFVVAHFWNPVHLMPLVEVVPGEQTAPETVDATFALMETIGKKPAKLEKESLGFVGNRIQLAVIREALNIVKEGIASPDTVDTVVENSLGLRWSILGPIASADLGGLDTFYNVSTYLCADLDNSPDAIAALGEKVEAGELGAKTGRGFYDWEGSRGAEVIGERDRKLMAALKASREGVDD</sequence>
<dbReference type="EMBL" id="VYSG01000001">
    <property type="protein sequence ID" value="NEG69564.1"/>
    <property type="molecule type" value="Genomic_DNA"/>
</dbReference>
<keyword evidence="6" id="KW-0597">Phosphoprotein</keyword>
<dbReference type="PROSITE" id="PS00067">
    <property type="entry name" value="3HCDH"/>
    <property type="match status" value="1"/>
</dbReference>
<keyword evidence="8" id="KW-0520">NAD</keyword>
<dbReference type="GO" id="GO:0005737">
    <property type="term" value="C:cytoplasm"/>
    <property type="evidence" value="ECO:0007669"/>
    <property type="project" value="UniProtKB-SubCell"/>
</dbReference>
<comment type="caution">
    <text evidence="14">The sequence shown here is derived from an EMBL/GenBank/DDBJ whole genome shotgun (WGS) entry which is preliminary data.</text>
</comment>
<evidence type="ECO:0000313" key="14">
    <source>
        <dbReference type="EMBL" id="NEG69564.1"/>
    </source>
</evidence>
<comment type="subcellular location">
    <subcellularLocation>
        <location evidence="1">Cytoplasm</location>
    </subcellularLocation>
</comment>
<evidence type="ECO:0000313" key="15">
    <source>
        <dbReference type="Proteomes" id="UP000469292"/>
    </source>
</evidence>
<dbReference type="InterPro" id="IPR013328">
    <property type="entry name" value="6PGD_dom2"/>
</dbReference>
<evidence type="ECO:0000256" key="3">
    <source>
        <dbReference type="ARBA" id="ARBA00009463"/>
    </source>
</evidence>
<organism evidence="14 15">
    <name type="scientific">Bifidobacterium choloepi</name>
    <dbReference type="NCBI Taxonomy" id="2614131"/>
    <lineage>
        <taxon>Bacteria</taxon>
        <taxon>Bacillati</taxon>
        <taxon>Actinomycetota</taxon>
        <taxon>Actinomycetes</taxon>
        <taxon>Bifidobacteriales</taxon>
        <taxon>Bifidobacteriaceae</taxon>
        <taxon>Bifidobacterium</taxon>
    </lineage>
</organism>
<comment type="similarity">
    <text evidence="3">Belongs to the 3-hydroxyacyl-CoA dehydrogenase family.</text>
</comment>
<dbReference type="Gene3D" id="1.10.1040.10">
    <property type="entry name" value="N-(1-d-carboxylethyl)-l-norvaline Dehydrogenase, domain 2"/>
    <property type="match status" value="1"/>
</dbReference>